<sequence length="54" mass="6123">MLPNGYAFLAIITHYITNEGKLEEILVDFHELLGEHSGDNMADAVWETLEKYGL</sequence>
<evidence type="ECO:0000313" key="2">
    <source>
        <dbReference type="Proteomes" id="UP000799118"/>
    </source>
</evidence>
<feature type="non-terminal residue" evidence="1">
    <location>
        <position position="54"/>
    </location>
</feature>
<name>A0A6A4GKZ0_9AGAR</name>
<accession>A0A6A4GKZ0</accession>
<dbReference type="AlphaFoldDB" id="A0A6A4GKZ0"/>
<reference evidence="1" key="1">
    <citation type="journal article" date="2019" name="Environ. Microbiol.">
        <title>Fungal ecological strategies reflected in gene transcription - a case study of two litter decomposers.</title>
        <authorList>
            <person name="Barbi F."/>
            <person name="Kohler A."/>
            <person name="Barry K."/>
            <person name="Baskaran P."/>
            <person name="Daum C."/>
            <person name="Fauchery L."/>
            <person name="Ihrmark K."/>
            <person name="Kuo A."/>
            <person name="LaButti K."/>
            <person name="Lipzen A."/>
            <person name="Morin E."/>
            <person name="Grigoriev I.V."/>
            <person name="Henrissat B."/>
            <person name="Lindahl B."/>
            <person name="Martin F."/>
        </authorList>
    </citation>
    <scope>NUCLEOTIDE SEQUENCE</scope>
    <source>
        <strain evidence="1">JB14</strain>
    </source>
</reference>
<dbReference type="EMBL" id="ML769883">
    <property type="protein sequence ID" value="KAE9386399.1"/>
    <property type="molecule type" value="Genomic_DNA"/>
</dbReference>
<dbReference type="OrthoDB" id="3259198at2759"/>
<proteinExistence type="predicted"/>
<dbReference type="Proteomes" id="UP000799118">
    <property type="component" value="Unassembled WGS sequence"/>
</dbReference>
<protein>
    <submittedName>
        <fullName evidence="1">Uncharacterized protein</fullName>
    </submittedName>
</protein>
<keyword evidence="2" id="KW-1185">Reference proteome</keyword>
<gene>
    <name evidence="1" type="ORF">BT96DRAFT_752416</name>
</gene>
<evidence type="ECO:0000313" key="1">
    <source>
        <dbReference type="EMBL" id="KAE9386399.1"/>
    </source>
</evidence>
<organism evidence="1 2">
    <name type="scientific">Gymnopus androsaceus JB14</name>
    <dbReference type="NCBI Taxonomy" id="1447944"/>
    <lineage>
        <taxon>Eukaryota</taxon>
        <taxon>Fungi</taxon>
        <taxon>Dikarya</taxon>
        <taxon>Basidiomycota</taxon>
        <taxon>Agaricomycotina</taxon>
        <taxon>Agaricomycetes</taxon>
        <taxon>Agaricomycetidae</taxon>
        <taxon>Agaricales</taxon>
        <taxon>Marasmiineae</taxon>
        <taxon>Omphalotaceae</taxon>
        <taxon>Gymnopus</taxon>
    </lineage>
</organism>